<name>A0A6N2YM00_EUBLI</name>
<proteinExistence type="predicted"/>
<evidence type="ECO:0000256" key="3">
    <source>
        <dbReference type="PROSITE-ProRule" id="PRU00169"/>
    </source>
</evidence>
<comment type="function">
    <text evidence="2">May play the central regulatory role in sporulation. It may be an element of the effector pathway responsible for the activation of sporulation genes in response to nutritional stress. Spo0A may act in concert with spo0H (a sigma factor) to control the expression of some genes that are critical to the sporulation process.</text>
</comment>
<evidence type="ECO:0000259" key="5">
    <source>
        <dbReference type="PROSITE" id="PS50930"/>
    </source>
</evidence>
<dbReference type="InterPro" id="IPR001789">
    <property type="entry name" value="Sig_transdc_resp-reg_receiver"/>
</dbReference>
<reference evidence="6" key="1">
    <citation type="submission" date="2019-11" db="EMBL/GenBank/DDBJ databases">
        <authorList>
            <person name="Feng L."/>
        </authorList>
    </citation>
    <scope>NUCLEOTIDE SEQUENCE</scope>
    <source>
        <strain evidence="6">ElimosumLFYP34</strain>
    </source>
</reference>
<dbReference type="Gene3D" id="2.40.50.1020">
    <property type="entry name" value="LytTr DNA-binding domain"/>
    <property type="match status" value="1"/>
</dbReference>
<dbReference type="InterPro" id="IPR046947">
    <property type="entry name" value="LytR-like"/>
</dbReference>
<dbReference type="AlphaFoldDB" id="A0A6N2YM00"/>
<dbReference type="SMART" id="SM00850">
    <property type="entry name" value="LytTR"/>
    <property type="match status" value="1"/>
</dbReference>
<gene>
    <name evidence="6" type="primary">yehT_2</name>
    <name evidence="6" type="ORF">ELLFYP34_01656</name>
</gene>
<dbReference type="SMART" id="SM00448">
    <property type="entry name" value="REC"/>
    <property type="match status" value="1"/>
</dbReference>
<feature type="domain" description="HTH LytTR-type" evidence="5">
    <location>
        <begin position="148"/>
        <end position="237"/>
    </location>
</feature>
<dbReference type="PROSITE" id="PS50110">
    <property type="entry name" value="RESPONSE_REGULATORY"/>
    <property type="match status" value="1"/>
</dbReference>
<dbReference type="PANTHER" id="PTHR37299:SF1">
    <property type="entry name" value="STAGE 0 SPORULATION PROTEIN A HOMOLOG"/>
    <property type="match status" value="1"/>
</dbReference>
<dbReference type="EMBL" id="CACRTR010000003">
    <property type="protein sequence ID" value="VYT67949.1"/>
    <property type="molecule type" value="Genomic_DNA"/>
</dbReference>
<accession>A0A6N2YM00</accession>
<evidence type="ECO:0000259" key="4">
    <source>
        <dbReference type="PROSITE" id="PS50110"/>
    </source>
</evidence>
<evidence type="ECO:0000256" key="2">
    <source>
        <dbReference type="ARBA" id="ARBA00024867"/>
    </source>
</evidence>
<dbReference type="Gene3D" id="3.40.50.2300">
    <property type="match status" value="1"/>
</dbReference>
<dbReference type="InterPro" id="IPR007492">
    <property type="entry name" value="LytTR_DNA-bd_dom"/>
</dbReference>
<dbReference type="InterPro" id="IPR011006">
    <property type="entry name" value="CheY-like_superfamily"/>
</dbReference>
<dbReference type="Pfam" id="PF00072">
    <property type="entry name" value="Response_reg"/>
    <property type="match status" value="1"/>
</dbReference>
<sequence length="248" mass="27977">MIKIAICDDQPDELAELAAIIKNYCKSRQKTLSLDCFQSSHALLDTVEGQNHFDILILDIILPEMDGIALAKALRTIDDESTIIFLTTSPDYALKSYEVNAFQYLLKPLDRQKFYDILDKLLDRLTLTQTQRLVITTPQGIQSLKAYDITYVEHISHVLYIHKKDGAAIATANSTITLTELENQLNDPGCFLRPHRAFIVNLHAISTLNSDSFILEDGTIIPIAGRRYTAVKEQYLNFLLHNKGGLLL</sequence>
<keyword evidence="3" id="KW-0597">Phosphoprotein</keyword>
<evidence type="ECO:0000313" key="6">
    <source>
        <dbReference type="EMBL" id="VYT67949.1"/>
    </source>
</evidence>
<dbReference type="PROSITE" id="PS50930">
    <property type="entry name" value="HTH_LYTTR"/>
    <property type="match status" value="1"/>
</dbReference>
<feature type="modified residue" description="4-aspartylphosphate" evidence="3">
    <location>
        <position position="59"/>
    </location>
</feature>
<dbReference type="SUPFAM" id="SSF52172">
    <property type="entry name" value="CheY-like"/>
    <property type="match status" value="1"/>
</dbReference>
<dbReference type="GO" id="GO:0003677">
    <property type="term" value="F:DNA binding"/>
    <property type="evidence" value="ECO:0007669"/>
    <property type="project" value="InterPro"/>
</dbReference>
<evidence type="ECO:0000256" key="1">
    <source>
        <dbReference type="ARBA" id="ARBA00018672"/>
    </source>
</evidence>
<dbReference type="GO" id="GO:0000156">
    <property type="term" value="F:phosphorelay response regulator activity"/>
    <property type="evidence" value="ECO:0007669"/>
    <property type="project" value="InterPro"/>
</dbReference>
<dbReference type="Pfam" id="PF04397">
    <property type="entry name" value="LytTR"/>
    <property type="match status" value="1"/>
</dbReference>
<organism evidence="6">
    <name type="scientific">Eubacterium limosum</name>
    <dbReference type="NCBI Taxonomy" id="1736"/>
    <lineage>
        <taxon>Bacteria</taxon>
        <taxon>Bacillati</taxon>
        <taxon>Bacillota</taxon>
        <taxon>Clostridia</taxon>
        <taxon>Eubacteriales</taxon>
        <taxon>Eubacteriaceae</taxon>
        <taxon>Eubacterium</taxon>
    </lineage>
</organism>
<protein>
    <recommendedName>
        <fullName evidence="1">Stage 0 sporulation protein A homolog</fullName>
    </recommendedName>
</protein>
<dbReference type="PANTHER" id="PTHR37299">
    <property type="entry name" value="TRANSCRIPTIONAL REGULATOR-RELATED"/>
    <property type="match status" value="1"/>
</dbReference>
<feature type="domain" description="Response regulatory" evidence="4">
    <location>
        <begin position="3"/>
        <end position="122"/>
    </location>
</feature>